<dbReference type="Proteomes" id="UP000215914">
    <property type="component" value="Chromosome 4"/>
</dbReference>
<organism evidence="1 2">
    <name type="scientific">Helianthus annuus</name>
    <name type="common">Common sunflower</name>
    <dbReference type="NCBI Taxonomy" id="4232"/>
    <lineage>
        <taxon>Eukaryota</taxon>
        <taxon>Viridiplantae</taxon>
        <taxon>Streptophyta</taxon>
        <taxon>Embryophyta</taxon>
        <taxon>Tracheophyta</taxon>
        <taxon>Spermatophyta</taxon>
        <taxon>Magnoliopsida</taxon>
        <taxon>eudicotyledons</taxon>
        <taxon>Gunneridae</taxon>
        <taxon>Pentapetalae</taxon>
        <taxon>asterids</taxon>
        <taxon>campanulids</taxon>
        <taxon>Asterales</taxon>
        <taxon>Asteraceae</taxon>
        <taxon>Asteroideae</taxon>
        <taxon>Heliantheae alliance</taxon>
        <taxon>Heliantheae</taxon>
        <taxon>Helianthus</taxon>
    </lineage>
</organism>
<dbReference type="InParanoid" id="A0A251UYB3"/>
<dbReference type="STRING" id="4232.A0A251UYB3"/>
<proteinExistence type="predicted"/>
<evidence type="ECO:0000313" key="2">
    <source>
        <dbReference type="Proteomes" id="UP000215914"/>
    </source>
</evidence>
<gene>
    <name evidence="1" type="ORF">HannXRQ_Chr04g0110341</name>
</gene>
<protein>
    <submittedName>
        <fullName evidence="1">Uncharacterized protein</fullName>
    </submittedName>
</protein>
<evidence type="ECO:0000313" key="1">
    <source>
        <dbReference type="EMBL" id="OTG28355.1"/>
    </source>
</evidence>
<name>A0A251UYB3_HELAN</name>
<accession>A0A251UYB3</accession>
<reference evidence="2" key="1">
    <citation type="journal article" date="2017" name="Nature">
        <title>The sunflower genome provides insights into oil metabolism, flowering and Asterid evolution.</title>
        <authorList>
            <person name="Badouin H."/>
            <person name="Gouzy J."/>
            <person name="Grassa C.J."/>
            <person name="Murat F."/>
            <person name="Staton S.E."/>
            <person name="Cottret L."/>
            <person name="Lelandais-Briere C."/>
            <person name="Owens G.L."/>
            <person name="Carrere S."/>
            <person name="Mayjonade B."/>
            <person name="Legrand L."/>
            <person name="Gill N."/>
            <person name="Kane N.C."/>
            <person name="Bowers J.E."/>
            <person name="Hubner S."/>
            <person name="Bellec A."/>
            <person name="Berard A."/>
            <person name="Berges H."/>
            <person name="Blanchet N."/>
            <person name="Boniface M.C."/>
            <person name="Brunel D."/>
            <person name="Catrice O."/>
            <person name="Chaidir N."/>
            <person name="Claudel C."/>
            <person name="Donnadieu C."/>
            <person name="Faraut T."/>
            <person name="Fievet G."/>
            <person name="Helmstetter N."/>
            <person name="King M."/>
            <person name="Knapp S.J."/>
            <person name="Lai Z."/>
            <person name="Le Paslier M.C."/>
            <person name="Lippi Y."/>
            <person name="Lorenzon L."/>
            <person name="Mandel J.R."/>
            <person name="Marage G."/>
            <person name="Marchand G."/>
            <person name="Marquand E."/>
            <person name="Bret-Mestries E."/>
            <person name="Morien E."/>
            <person name="Nambeesan S."/>
            <person name="Nguyen T."/>
            <person name="Pegot-Espagnet P."/>
            <person name="Pouilly N."/>
            <person name="Raftis F."/>
            <person name="Sallet E."/>
            <person name="Schiex T."/>
            <person name="Thomas J."/>
            <person name="Vandecasteele C."/>
            <person name="Vares D."/>
            <person name="Vear F."/>
            <person name="Vautrin S."/>
            <person name="Crespi M."/>
            <person name="Mangin B."/>
            <person name="Burke J.M."/>
            <person name="Salse J."/>
            <person name="Munos S."/>
            <person name="Vincourt P."/>
            <person name="Rieseberg L.H."/>
            <person name="Langlade N.B."/>
        </authorList>
    </citation>
    <scope>NUCLEOTIDE SEQUENCE [LARGE SCALE GENOMIC DNA]</scope>
    <source>
        <strain evidence="2">cv. SF193</strain>
    </source>
</reference>
<keyword evidence="2" id="KW-1185">Reference proteome</keyword>
<dbReference type="AlphaFoldDB" id="A0A251UYB3"/>
<sequence length="137" mass="16070">MSTQQLRYMYRLMKRRVHSLHVDTGSWPSYKVKRMEVELLGLWAIIESSEGVYDMLKELFQQQRRPVLRQKYPPFRKHGKKVAVHTLTFAYQEGVCFCNGAEKTTTLFMLTVYLTDGTAFIFGQDMRLNPRLLASLT</sequence>
<dbReference type="EMBL" id="CM007893">
    <property type="protein sequence ID" value="OTG28355.1"/>
    <property type="molecule type" value="Genomic_DNA"/>
</dbReference>